<evidence type="ECO:0000313" key="2">
    <source>
        <dbReference type="Proteomes" id="UP000001683"/>
    </source>
</evidence>
<keyword evidence="2" id="KW-1185">Reference proteome</keyword>
<dbReference type="InParanoid" id="B2A6Y3"/>
<organism evidence="1 2">
    <name type="scientific">Natranaerobius thermophilus (strain ATCC BAA-1301 / DSM 18059 / JW/NM-WN-LF)</name>
    <dbReference type="NCBI Taxonomy" id="457570"/>
    <lineage>
        <taxon>Bacteria</taxon>
        <taxon>Bacillati</taxon>
        <taxon>Bacillota</taxon>
        <taxon>Clostridia</taxon>
        <taxon>Natranaerobiales</taxon>
        <taxon>Natranaerobiaceae</taxon>
        <taxon>Natranaerobius</taxon>
    </lineage>
</organism>
<dbReference type="OrthoDB" id="65783at2"/>
<dbReference type="EMBL" id="CP001034">
    <property type="protein sequence ID" value="ACB85574.1"/>
    <property type="molecule type" value="Genomic_DNA"/>
</dbReference>
<dbReference type="RefSeq" id="WP_012448431.1">
    <property type="nucleotide sequence ID" value="NC_010718.1"/>
</dbReference>
<sequence>MSREQKEVYETKELQKLIPVWQEEFGKASIDRKKMLLRLIIDRITVRRYEISIDVKLSINGFMSGLGAGEDDNGEST</sequence>
<dbReference type="HOGENOM" id="CLU_2634396_0_0_9"/>
<reference evidence="1 2" key="1">
    <citation type="submission" date="2008-04" db="EMBL/GenBank/DDBJ databases">
        <title>Complete sequence of chromosome of Natranaerobius thermophilus JW/NM-WN-LF.</title>
        <authorList>
            <consortium name="US DOE Joint Genome Institute"/>
            <person name="Copeland A."/>
            <person name="Lucas S."/>
            <person name="Lapidus A."/>
            <person name="Glavina del Rio T."/>
            <person name="Dalin E."/>
            <person name="Tice H."/>
            <person name="Bruce D."/>
            <person name="Goodwin L."/>
            <person name="Pitluck S."/>
            <person name="Chertkov O."/>
            <person name="Brettin T."/>
            <person name="Detter J.C."/>
            <person name="Han C."/>
            <person name="Kuske C.R."/>
            <person name="Schmutz J."/>
            <person name="Larimer F."/>
            <person name="Land M."/>
            <person name="Hauser L."/>
            <person name="Kyrpides N."/>
            <person name="Lykidis A."/>
            <person name="Mesbah N.M."/>
            <person name="Wiegel J."/>
        </authorList>
    </citation>
    <scope>NUCLEOTIDE SEQUENCE [LARGE SCALE GENOMIC DNA]</scope>
    <source>
        <strain evidence="2">ATCC BAA-1301 / DSM 18059 / JW/NM-WN-LF</strain>
    </source>
</reference>
<gene>
    <name evidence="1" type="ordered locus">Nther_2007</name>
</gene>
<protein>
    <submittedName>
        <fullName evidence="1">Uncharacterized protein</fullName>
    </submittedName>
</protein>
<dbReference type="KEGG" id="nth:Nther_2007"/>
<dbReference type="eggNOG" id="ENOG502ZWD8">
    <property type="taxonomic scope" value="Bacteria"/>
</dbReference>
<dbReference type="AlphaFoldDB" id="B2A6Y3"/>
<accession>B2A6Y3</accession>
<name>B2A6Y3_NATTJ</name>
<evidence type="ECO:0000313" key="1">
    <source>
        <dbReference type="EMBL" id="ACB85574.1"/>
    </source>
</evidence>
<proteinExistence type="predicted"/>
<dbReference type="Proteomes" id="UP000001683">
    <property type="component" value="Chromosome"/>
</dbReference>
<reference evidence="1 2" key="2">
    <citation type="journal article" date="2011" name="J. Bacteriol.">
        <title>Complete genome sequence of the anaerobic, halophilic alkalithermophile Natranaerobius thermophilus JW/NM-WN-LF.</title>
        <authorList>
            <person name="Zhao B."/>
            <person name="Mesbah N.M."/>
            <person name="Dalin E."/>
            <person name="Goodwin L."/>
            <person name="Nolan M."/>
            <person name="Pitluck S."/>
            <person name="Chertkov O."/>
            <person name="Brettin T.S."/>
            <person name="Han J."/>
            <person name="Larimer F.W."/>
            <person name="Land M.L."/>
            <person name="Hauser L."/>
            <person name="Kyrpides N."/>
            <person name="Wiegel J."/>
        </authorList>
    </citation>
    <scope>NUCLEOTIDE SEQUENCE [LARGE SCALE GENOMIC DNA]</scope>
    <source>
        <strain evidence="2">ATCC BAA-1301 / DSM 18059 / JW/NM-WN-LF</strain>
    </source>
</reference>